<organism evidence="1 2">
    <name type="scientific">Janibacter limosus</name>
    <dbReference type="NCBI Taxonomy" id="53458"/>
    <lineage>
        <taxon>Bacteria</taxon>
        <taxon>Bacillati</taxon>
        <taxon>Actinomycetota</taxon>
        <taxon>Actinomycetes</taxon>
        <taxon>Micrococcales</taxon>
        <taxon>Intrasporangiaceae</taxon>
        <taxon>Janibacter</taxon>
    </lineage>
</organism>
<evidence type="ECO:0000313" key="2">
    <source>
        <dbReference type="Proteomes" id="UP001059663"/>
    </source>
</evidence>
<gene>
    <name evidence="1" type="ORF">LP422_19190</name>
</gene>
<reference evidence="1" key="1">
    <citation type="submission" date="2021-11" db="EMBL/GenBank/DDBJ databases">
        <title>Study of the species diversity of bacterial strains isolated from a unique natural object - Shulgan-Tash cave (Bashkiria).</title>
        <authorList>
            <person name="Sazanova A.L."/>
            <person name="Chirak E.R."/>
            <person name="Safronova V.I."/>
        </authorList>
    </citation>
    <scope>NUCLEOTIDE SEQUENCE</scope>
    <source>
        <strain evidence="1">P1</strain>
    </source>
</reference>
<dbReference type="EMBL" id="CP087977">
    <property type="protein sequence ID" value="UUZ44488.1"/>
    <property type="molecule type" value="Genomic_DNA"/>
</dbReference>
<evidence type="ECO:0000313" key="1">
    <source>
        <dbReference type="EMBL" id="UUZ44488.1"/>
    </source>
</evidence>
<protein>
    <submittedName>
        <fullName evidence="1">Histidine kinase</fullName>
    </submittedName>
</protein>
<sequence length="188" mass="20127">MHDHVIQRLFATGMSLQSASRLSDDAVRPRLERAVDDLDAAIKDIRHTIFALHRPAVARDLASEITSVCRDASVTLGFPPDLRPVGRTDDLPEQLEADVLAVLREALSNVAGHASATSVRVSVEASGGVVVTVVDDGQGLDPDRTRSSGPANLARRADERGGELRVERHEPSGTRLVWSVPAGEDDSA</sequence>
<accession>A0AC61U3A9</accession>
<keyword evidence="1" id="KW-0418">Kinase</keyword>
<dbReference type="Proteomes" id="UP001059663">
    <property type="component" value="Chromosome"/>
</dbReference>
<keyword evidence="1" id="KW-0808">Transferase</keyword>
<name>A0AC61U3A9_9MICO</name>
<proteinExistence type="predicted"/>